<proteinExistence type="predicted"/>
<protein>
    <submittedName>
        <fullName evidence="1">Uncharacterized protein</fullName>
    </submittedName>
</protein>
<sequence>MPGTVLTRQSPYSRSLECTWSAASGLLALGIAYVNGRVSGDWLYMVRVGSLLVGSDNYPFASPLSLRQQGAPHPWPASVPCRIHVARHSTWSERPRSPRPPRLHGACALGRGTSRHTPCRRDPACAPCAARPIIRQFCVVPPILSPILVEATTVEHQARFTDAENSIHR</sequence>
<name>A0AAW2PH89_9LAMI</name>
<reference evidence="1" key="2">
    <citation type="journal article" date="2024" name="Plant">
        <title>Genomic evolution and insights into agronomic trait innovations of Sesamum species.</title>
        <authorList>
            <person name="Miao H."/>
            <person name="Wang L."/>
            <person name="Qu L."/>
            <person name="Liu H."/>
            <person name="Sun Y."/>
            <person name="Le M."/>
            <person name="Wang Q."/>
            <person name="Wei S."/>
            <person name="Zheng Y."/>
            <person name="Lin W."/>
            <person name="Duan Y."/>
            <person name="Cao H."/>
            <person name="Xiong S."/>
            <person name="Wang X."/>
            <person name="Wei L."/>
            <person name="Li C."/>
            <person name="Ma Q."/>
            <person name="Ju M."/>
            <person name="Zhao R."/>
            <person name="Li G."/>
            <person name="Mu C."/>
            <person name="Tian Q."/>
            <person name="Mei H."/>
            <person name="Zhang T."/>
            <person name="Gao T."/>
            <person name="Zhang H."/>
        </authorList>
    </citation>
    <scope>NUCLEOTIDE SEQUENCE</scope>
    <source>
        <strain evidence="1">G01</strain>
    </source>
</reference>
<reference evidence="1" key="1">
    <citation type="submission" date="2020-06" db="EMBL/GenBank/DDBJ databases">
        <authorList>
            <person name="Li T."/>
            <person name="Hu X."/>
            <person name="Zhang T."/>
            <person name="Song X."/>
            <person name="Zhang H."/>
            <person name="Dai N."/>
            <person name="Sheng W."/>
            <person name="Hou X."/>
            <person name="Wei L."/>
        </authorList>
    </citation>
    <scope>NUCLEOTIDE SEQUENCE</scope>
    <source>
        <strain evidence="1">G01</strain>
        <tissue evidence="1">Leaf</tissue>
    </source>
</reference>
<accession>A0AAW2PH89</accession>
<dbReference type="AlphaFoldDB" id="A0AAW2PH89"/>
<organism evidence="1">
    <name type="scientific">Sesamum angustifolium</name>
    <dbReference type="NCBI Taxonomy" id="2727405"/>
    <lineage>
        <taxon>Eukaryota</taxon>
        <taxon>Viridiplantae</taxon>
        <taxon>Streptophyta</taxon>
        <taxon>Embryophyta</taxon>
        <taxon>Tracheophyta</taxon>
        <taxon>Spermatophyta</taxon>
        <taxon>Magnoliopsida</taxon>
        <taxon>eudicotyledons</taxon>
        <taxon>Gunneridae</taxon>
        <taxon>Pentapetalae</taxon>
        <taxon>asterids</taxon>
        <taxon>lamiids</taxon>
        <taxon>Lamiales</taxon>
        <taxon>Pedaliaceae</taxon>
        <taxon>Sesamum</taxon>
    </lineage>
</organism>
<dbReference type="EMBL" id="JACGWK010000005">
    <property type="protein sequence ID" value="KAL0354338.1"/>
    <property type="molecule type" value="Genomic_DNA"/>
</dbReference>
<evidence type="ECO:0000313" key="1">
    <source>
        <dbReference type="EMBL" id="KAL0354338.1"/>
    </source>
</evidence>
<gene>
    <name evidence="1" type="ORF">Sangu_1015100</name>
</gene>
<comment type="caution">
    <text evidence="1">The sequence shown here is derived from an EMBL/GenBank/DDBJ whole genome shotgun (WGS) entry which is preliminary data.</text>
</comment>